<comment type="caution">
    <text evidence="2">The sequence shown here is derived from an EMBL/GenBank/DDBJ whole genome shotgun (WGS) entry which is preliminary data.</text>
</comment>
<dbReference type="EMBL" id="BMLT01000004">
    <property type="protein sequence ID" value="GGO80342.1"/>
    <property type="molecule type" value="Genomic_DNA"/>
</dbReference>
<proteinExistence type="predicted"/>
<dbReference type="Pfam" id="PF05166">
    <property type="entry name" value="YcgL"/>
    <property type="match status" value="1"/>
</dbReference>
<dbReference type="SUPFAM" id="SSF160191">
    <property type="entry name" value="YcgL-like"/>
    <property type="match status" value="1"/>
</dbReference>
<dbReference type="PANTHER" id="PTHR38109">
    <property type="entry name" value="PROTEIN YCGL"/>
    <property type="match status" value="1"/>
</dbReference>
<accession>A0A917ZEG3</accession>
<keyword evidence="3" id="KW-1185">Reference proteome</keyword>
<dbReference type="InterPro" id="IPR038068">
    <property type="entry name" value="YcgL-like_sf"/>
</dbReference>
<gene>
    <name evidence="2" type="ORF">GCM10011348_16770</name>
</gene>
<organism evidence="2 3">
    <name type="scientific">Marinobacterium nitratireducens</name>
    <dbReference type="NCBI Taxonomy" id="518897"/>
    <lineage>
        <taxon>Bacteria</taxon>
        <taxon>Pseudomonadati</taxon>
        <taxon>Pseudomonadota</taxon>
        <taxon>Gammaproteobacteria</taxon>
        <taxon>Oceanospirillales</taxon>
        <taxon>Oceanospirillaceae</taxon>
        <taxon>Marinobacterium</taxon>
    </lineage>
</organism>
<sequence>MYLYVDKRDQLKRVPEALLEMFGRAEHVMDMPVTASRKLARVDVEKVLAGIDEKGYYLQMPPPKEEYLLDLFRDRPVTGVR</sequence>
<reference evidence="2 3" key="1">
    <citation type="journal article" date="2014" name="Int. J. Syst. Evol. Microbiol.">
        <title>Complete genome sequence of Corynebacterium casei LMG S-19264T (=DSM 44701T), isolated from a smear-ripened cheese.</title>
        <authorList>
            <consortium name="US DOE Joint Genome Institute (JGI-PGF)"/>
            <person name="Walter F."/>
            <person name="Albersmeier A."/>
            <person name="Kalinowski J."/>
            <person name="Ruckert C."/>
        </authorList>
    </citation>
    <scope>NUCLEOTIDE SEQUENCE [LARGE SCALE GENOMIC DNA]</scope>
    <source>
        <strain evidence="2 3">CGMCC 1.7286</strain>
    </source>
</reference>
<dbReference type="AlphaFoldDB" id="A0A917ZEG3"/>
<evidence type="ECO:0000259" key="1">
    <source>
        <dbReference type="PROSITE" id="PS51648"/>
    </source>
</evidence>
<name>A0A917ZEG3_9GAMM</name>
<feature type="domain" description="YcgL" evidence="1">
    <location>
        <begin position="1"/>
        <end position="72"/>
    </location>
</feature>
<protein>
    <recommendedName>
        <fullName evidence="1">YcgL domain-containing protein</fullName>
    </recommendedName>
</protein>
<dbReference type="Gene3D" id="3.10.510.20">
    <property type="entry name" value="YcgL domain"/>
    <property type="match status" value="1"/>
</dbReference>
<evidence type="ECO:0000313" key="2">
    <source>
        <dbReference type="EMBL" id="GGO80342.1"/>
    </source>
</evidence>
<evidence type="ECO:0000313" key="3">
    <source>
        <dbReference type="Proteomes" id="UP000599578"/>
    </source>
</evidence>
<dbReference type="Proteomes" id="UP000599578">
    <property type="component" value="Unassembled WGS sequence"/>
</dbReference>
<dbReference type="InterPro" id="IPR027354">
    <property type="entry name" value="YcgL_dom"/>
</dbReference>
<dbReference type="PANTHER" id="PTHR38109:SF1">
    <property type="entry name" value="PROTEIN YCGL"/>
    <property type="match status" value="1"/>
</dbReference>
<dbReference type="PROSITE" id="PS51648">
    <property type="entry name" value="YCGL"/>
    <property type="match status" value="1"/>
</dbReference>